<dbReference type="SUPFAM" id="SSF88697">
    <property type="entry name" value="PUA domain-like"/>
    <property type="match status" value="1"/>
</dbReference>
<dbReference type="Gene3D" id="2.30.130.30">
    <property type="entry name" value="Hypothetical protein"/>
    <property type="match status" value="1"/>
</dbReference>
<evidence type="ECO:0000313" key="3">
    <source>
        <dbReference type="Proteomes" id="UP000451233"/>
    </source>
</evidence>
<reference evidence="2 3" key="1">
    <citation type="submission" date="2019-11" db="EMBL/GenBank/DDBJ databases">
        <title>Pedobacter sp. HMF7056 Genome sequencing and assembly.</title>
        <authorList>
            <person name="Kang H."/>
            <person name="Kim H."/>
            <person name="Joh K."/>
        </authorList>
    </citation>
    <scope>NUCLEOTIDE SEQUENCE [LARGE SCALE GENOMIC DNA]</scope>
    <source>
        <strain evidence="2 3">HMF7056</strain>
    </source>
</reference>
<organism evidence="2 3">
    <name type="scientific">Hufsiella ginkgonis</name>
    <dbReference type="NCBI Taxonomy" id="2695274"/>
    <lineage>
        <taxon>Bacteria</taxon>
        <taxon>Pseudomonadati</taxon>
        <taxon>Bacteroidota</taxon>
        <taxon>Sphingobacteriia</taxon>
        <taxon>Sphingobacteriales</taxon>
        <taxon>Sphingobacteriaceae</taxon>
        <taxon>Hufsiella</taxon>
    </lineage>
</organism>
<evidence type="ECO:0000313" key="2">
    <source>
        <dbReference type="EMBL" id="MXV16856.1"/>
    </source>
</evidence>
<keyword evidence="3" id="KW-1185">Reference proteome</keyword>
<comment type="caution">
    <text evidence="2">The sequence shown here is derived from an EMBL/GenBank/DDBJ whole genome shotgun (WGS) entry which is preliminary data.</text>
</comment>
<name>A0A7K1Y2E6_9SPHI</name>
<dbReference type="InterPro" id="IPR015947">
    <property type="entry name" value="PUA-like_sf"/>
</dbReference>
<sequence>MKTITLRQPWATLMARGYKKLETRSWATKHRGPLLIHASKQISKADLELCKIYPFNLFVGDPGKLPLGCIVGAVNVTDVHRTEDVVVSINGRERAFGDYSEGRYAWRCINAQEFADPIYTKGALSLWDYSGQLPDLKGDNS</sequence>
<protein>
    <submittedName>
        <fullName evidence="2">ASCH domain-containing protein</fullName>
    </submittedName>
</protein>
<dbReference type="Proteomes" id="UP000451233">
    <property type="component" value="Unassembled WGS sequence"/>
</dbReference>
<dbReference type="CDD" id="cd06554">
    <property type="entry name" value="ASCH_ASC-1_like"/>
    <property type="match status" value="1"/>
</dbReference>
<dbReference type="EMBL" id="WVHS01000003">
    <property type="protein sequence ID" value="MXV16856.1"/>
    <property type="molecule type" value="Genomic_DNA"/>
</dbReference>
<proteinExistence type="predicted"/>
<dbReference type="InterPro" id="IPR007374">
    <property type="entry name" value="ASCH_domain"/>
</dbReference>
<dbReference type="RefSeq" id="WP_160907827.1">
    <property type="nucleotide sequence ID" value="NZ_WVHS01000003.1"/>
</dbReference>
<evidence type="ECO:0000259" key="1">
    <source>
        <dbReference type="Pfam" id="PF04266"/>
    </source>
</evidence>
<feature type="domain" description="ASCH" evidence="1">
    <location>
        <begin position="4"/>
        <end position="82"/>
    </location>
</feature>
<dbReference type="Pfam" id="PF04266">
    <property type="entry name" value="ASCH"/>
    <property type="match status" value="1"/>
</dbReference>
<dbReference type="AlphaFoldDB" id="A0A7K1Y2E6"/>
<accession>A0A7K1Y2E6</accession>
<gene>
    <name evidence="2" type="ORF">GS398_16260</name>
</gene>